<feature type="transmembrane region" description="Helical" evidence="6">
    <location>
        <begin position="6"/>
        <end position="26"/>
    </location>
</feature>
<evidence type="ECO:0000256" key="2">
    <source>
        <dbReference type="ARBA" id="ARBA00022475"/>
    </source>
</evidence>
<feature type="transmembrane region" description="Helical" evidence="6">
    <location>
        <begin position="38"/>
        <end position="60"/>
    </location>
</feature>
<dbReference type="InterPro" id="IPR001123">
    <property type="entry name" value="LeuE-type"/>
</dbReference>
<organism evidence="7 8">
    <name type="scientific">Cohnella xylanilytica</name>
    <dbReference type="NCBI Taxonomy" id="557555"/>
    <lineage>
        <taxon>Bacteria</taxon>
        <taxon>Bacillati</taxon>
        <taxon>Bacillota</taxon>
        <taxon>Bacilli</taxon>
        <taxon>Bacillales</taxon>
        <taxon>Paenibacillaceae</taxon>
        <taxon>Cohnella</taxon>
    </lineage>
</organism>
<evidence type="ECO:0000256" key="1">
    <source>
        <dbReference type="ARBA" id="ARBA00004651"/>
    </source>
</evidence>
<evidence type="ECO:0000256" key="5">
    <source>
        <dbReference type="ARBA" id="ARBA00023136"/>
    </source>
</evidence>
<dbReference type="GO" id="GO:0005886">
    <property type="term" value="C:plasma membrane"/>
    <property type="evidence" value="ECO:0007669"/>
    <property type="project" value="UniProtKB-SubCell"/>
</dbReference>
<keyword evidence="3 6" id="KW-0812">Transmembrane</keyword>
<dbReference type="PANTHER" id="PTHR30086">
    <property type="entry name" value="ARGININE EXPORTER PROTEIN ARGO"/>
    <property type="match status" value="1"/>
</dbReference>
<feature type="transmembrane region" description="Helical" evidence="6">
    <location>
        <begin position="152"/>
        <end position="176"/>
    </location>
</feature>
<protein>
    <submittedName>
        <fullName evidence="7">LysE family transporter</fullName>
    </submittedName>
</protein>
<dbReference type="EMBL" id="JACJVR010000024">
    <property type="protein sequence ID" value="MBB6691235.1"/>
    <property type="molecule type" value="Genomic_DNA"/>
</dbReference>
<evidence type="ECO:0000313" key="8">
    <source>
        <dbReference type="Proteomes" id="UP000553776"/>
    </source>
</evidence>
<keyword evidence="2" id="KW-1003">Cell membrane</keyword>
<sequence>MVYSFAKGFLLSLALCLDMGVVNIAIMKTGLDRGFAASFRIGFGSCFGDAFYLLLALLGWTAIFKLAAVEWILWIGGTLVLLWLTKNMIRDTIRPKKLDPDSPQTGAIGGEGRPAWKDVAVGLGLAVSSPTLILSFAVIAGPVVADIDIRDAGVMTSFVIGFFAAGLLWSLVIAWLGSRASRLGQGTLRALSLASAALFLAFAVSLFVNGLRSLVLGHE</sequence>
<comment type="subcellular location">
    <subcellularLocation>
        <location evidence="1">Cell membrane</location>
        <topology evidence="1">Multi-pass membrane protein</topology>
    </subcellularLocation>
</comment>
<comment type="caution">
    <text evidence="7">The sequence shown here is derived from an EMBL/GenBank/DDBJ whole genome shotgun (WGS) entry which is preliminary data.</text>
</comment>
<keyword evidence="8" id="KW-1185">Reference proteome</keyword>
<feature type="transmembrane region" description="Helical" evidence="6">
    <location>
        <begin position="66"/>
        <end position="84"/>
    </location>
</feature>
<evidence type="ECO:0000256" key="4">
    <source>
        <dbReference type="ARBA" id="ARBA00022989"/>
    </source>
</evidence>
<name>A0A841TST6_9BACL</name>
<feature type="transmembrane region" description="Helical" evidence="6">
    <location>
        <begin position="119"/>
        <end position="140"/>
    </location>
</feature>
<evidence type="ECO:0000256" key="3">
    <source>
        <dbReference type="ARBA" id="ARBA00022692"/>
    </source>
</evidence>
<dbReference type="Proteomes" id="UP000553776">
    <property type="component" value="Unassembled WGS sequence"/>
</dbReference>
<accession>A0A841TST6</accession>
<evidence type="ECO:0000313" key="7">
    <source>
        <dbReference type="EMBL" id="MBB6691235.1"/>
    </source>
</evidence>
<feature type="transmembrane region" description="Helical" evidence="6">
    <location>
        <begin position="188"/>
        <end position="208"/>
    </location>
</feature>
<gene>
    <name evidence="7" type="ORF">H7B90_07495</name>
</gene>
<reference evidence="7 8" key="1">
    <citation type="submission" date="2020-08" db="EMBL/GenBank/DDBJ databases">
        <title>Cohnella phylogeny.</title>
        <authorList>
            <person name="Dunlap C."/>
        </authorList>
    </citation>
    <scope>NUCLEOTIDE SEQUENCE [LARGE SCALE GENOMIC DNA]</scope>
    <source>
        <strain evidence="7 8">DSM 25239</strain>
    </source>
</reference>
<keyword evidence="4 6" id="KW-1133">Transmembrane helix</keyword>
<dbReference type="Pfam" id="PF01810">
    <property type="entry name" value="LysE"/>
    <property type="match status" value="1"/>
</dbReference>
<evidence type="ECO:0000256" key="6">
    <source>
        <dbReference type="SAM" id="Phobius"/>
    </source>
</evidence>
<proteinExistence type="predicted"/>
<dbReference type="AlphaFoldDB" id="A0A841TST6"/>
<dbReference type="PANTHER" id="PTHR30086:SF20">
    <property type="entry name" value="ARGININE EXPORTER PROTEIN ARGO-RELATED"/>
    <property type="match status" value="1"/>
</dbReference>
<dbReference type="GO" id="GO:0015171">
    <property type="term" value="F:amino acid transmembrane transporter activity"/>
    <property type="evidence" value="ECO:0007669"/>
    <property type="project" value="TreeGrafter"/>
</dbReference>
<keyword evidence="5 6" id="KW-0472">Membrane</keyword>